<dbReference type="EMBL" id="QHCR01000012">
    <property type="protein sequence ID" value="RHX77767.1"/>
    <property type="molecule type" value="Genomic_DNA"/>
</dbReference>
<accession>A0ABX9LY29</accession>
<proteinExistence type="predicted"/>
<sequence length="35" mass="4018">MAKEFNIEKIAVVDYSSFSFLGPVFYKNCVVVWGE</sequence>
<name>A0ABX9LY29_9LEPT</name>
<organism evidence="1 2">
    <name type="scientific">Leptospira yasudae</name>
    <dbReference type="NCBI Taxonomy" id="2202201"/>
    <lineage>
        <taxon>Bacteria</taxon>
        <taxon>Pseudomonadati</taxon>
        <taxon>Spirochaetota</taxon>
        <taxon>Spirochaetia</taxon>
        <taxon>Leptospirales</taxon>
        <taxon>Leptospiraceae</taxon>
        <taxon>Leptospira</taxon>
    </lineage>
</organism>
<gene>
    <name evidence="1" type="ORF">DLM77_20155</name>
</gene>
<dbReference type="Proteomes" id="UP000285569">
    <property type="component" value="Unassembled WGS sequence"/>
</dbReference>
<dbReference type="Pfam" id="PF13146">
    <property type="entry name" value="TRL"/>
    <property type="match status" value="1"/>
</dbReference>
<keyword evidence="2" id="KW-1185">Reference proteome</keyword>
<reference evidence="2" key="1">
    <citation type="submission" date="2018-05" db="EMBL/GenBank/DDBJ databases">
        <title>Leptospira yasudae sp. nov. and Leptospira stimsonii sp. nov., two pathogenic species of the genus Leptospira isolated from environmental sources.</title>
        <authorList>
            <person name="Casanovas-Massana A."/>
            <person name="Hamond C."/>
            <person name="Santos L.A."/>
            <person name="Hacker K.P."/>
            <person name="Balassiano I."/>
            <person name="Medeiros M.A."/>
            <person name="Reis M.G."/>
            <person name="Ko A.I."/>
            <person name="Wunder E.A."/>
        </authorList>
    </citation>
    <scope>NUCLEOTIDE SEQUENCE [LARGE SCALE GENOMIC DNA]</scope>
    <source>
        <strain evidence="2">B21</strain>
    </source>
</reference>
<protein>
    <submittedName>
        <fullName evidence="1">Uncharacterized protein</fullName>
    </submittedName>
</protein>
<dbReference type="RefSeq" id="WP_118957847.1">
    <property type="nucleotide sequence ID" value="NZ_QHCR01000012.1"/>
</dbReference>
<reference evidence="1 2" key="2">
    <citation type="journal article" date="2020" name="Int. J. Syst. Evol. Microbiol.">
        <title>Leptospira yasudae sp. nov. and Leptospira stimsonii sp. nov., two new species of the pathogenic group isolated from environmental sources.</title>
        <authorList>
            <person name="Casanovas-Massana A."/>
            <person name="Hamond C."/>
            <person name="Santos L.A."/>
            <person name="de Oliveira D."/>
            <person name="Hacker K.P."/>
            <person name="Balassiano I."/>
            <person name="Costa F."/>
            <person name="Medeiros M.A."/>
            <person name="Reis M.G."/>
            <person name="Ko A.I."/>
            <person name="Wunder E.A."/>
        </authorList>
    </citation>
    <scope>NUCLEOTIDE SEQUENCE [LARGE SCALE GENOMIC DNA]</scope>
    <source>
        <strain evidence="1 2">B21</strain>
    </source>
</reference>
<dbReference type="InterPro" id="IPR025113">
    <property type="entry name" value="TRL-like"/>
</dbReference>
<comment type="caution">
    <text evidence="1">The sequence shown here is derived from an EMBL/GenBank/DDBJ whole genome shotgun (WGS) entry which is preliminary data.</text>
</comment>
<evidence type="ECO:0000313" key="1">
    <source>
        <dbReference type="EMBL" id="RHX77767.1"/>
    </source>
</evidence>
<evidence type="ECO:0000313" key="2">
    <source>
        <dbReference type="Proteomes" id="UP000285569"/>
    </source>
</evidence>